<dbReference type="CDD" id="cd11592">
    <property type="entry name" value="Agmatinase_PAH"/>
    <property type="match status" value="1"/>
</dbReference>
<comment type="cofactor">
    <cofactor evidence="4">
        <name>Mn(2+)</name>
        <dbReference type="ChEBI" id="CHEBI:29035"/>
    </cofactor>
    <text evidence="4">Binds 2 manganese ions per subunit.</text>
</comment>
<dbReference type="InterPro" id="IPR006035">
    <property type="entry name" value="Ureohydrolase"/>
</dbReference>
<feature type="binding site" evidence="4">
    <location>
        <position position="126"/>
    </location>
    <ligand>
        <name>Mn(2+)</name>
        <dbReference type="ChEBI" id="CHEBI:29035"/>
        <label>2</label>
    </ligand>
</feature>
<dbReference type="KEGG" id="tra:Trad_1411"/>
<dbReference type="GO" id="GO:0046872">
    <property type="term" value="F:metal ion binding"/>
    <property type="evidence" value="ECO:0007669"/>
    <property type="project" value="UniProtKB-KW"/>
</dbReference>
<keyword evidence="2 4" id="KW-0479">Metal-binding</keyword>
<feature type="binding site" evidence="4">
    <location>
        <position position="240"/>
    </location>
    <ligand>
        <name>Mn(2+)</name>
        <dbReference type="ChEBI" id="CHEBI:29035"/>
        <label>1</label>
    </ligand>
</feature>
<gene>
    <name evidence="6" type="ordered locus">Trad_1411</name>
</gene>
<evidence type="ECO:0000256" key="2">
    <source>
        <dbReference type="ARBA" id="ARBA00022723"/>
    </source>
</evidence>
<keyword evidence="4" id="KW-0464">Manganese</keyword>
<comment type="similarity">
    <text evidence="1">Belongs to the arginase family. Agmatinase subfamily.</text>
</comment>
<proteinExistence type="inferred from homology"/>
<dbReference type="InterPro" id="IPR005925">
    <property type="entry name" value="Agmatinase-rel"/>
</dbReference>
<dbReference type="HOGENOM" id="CLU_039478_0_0_0"/>
<dbReference type="EC" id="3.5.3.11" evidence="6"/>
<dbReference type="RefSeq" id="WP_013177903.1">
    <property type="nucleotide sequence ID" value="NC_014221.1"/>
</dbReference>
<dbReference type="PROSITE" id="PS01053">
    <property type="entry name" value="ARGINASE_1"/>
    <property type="match status" value="1"/>
</dbReference>
<dbReference type="InterPro" id="IPR020855">
    <property type="entry name" value="Ureohydrolase_Mn_BS"/>
</dbReference>
<dbReference type="Pfam" id="PF00491">
    <property type="entry name" value="Arginase"/>
    <property type="match status" value="1"/>
</dbReference>
<evidence type="ECO:0000256" key="5">
    <source>
        <dbReference type="RuleBase" id="RU003684"/>
    </source>
</evidence>
<dbReference type="GO" id="GO:0033389">
    <property type="term" value="P:putrescine biosynthetic process from arginine, via agmatine"/>
    <property type="evidence" value="ECO:0007669"/>
    <property type="project" value="TreeGrafter"/>
</dbReference>
<dbReference type="PANTHER" id="PTHR11358">
    <property type="entry name" value="ARGINASE/AGMATINASE"/>
    <property type="match status" value="1"/>
</dbReference>
<evidence type="ECO:0000313" key="6">
    <source>
        <dbReference type="EMBL" id="ADI14533.1"/>
    </source>
</evidence>
<dbReference type="EMBL" id="CP002049">
    <property type="protein sequence ID" value="ADI14533.1"/>
    <property type="molecule type" value="Genomic_DNA"/>
</dbReference>
<organism evidence="6 7">
    <name type="scientific">Truepera radiovictrix (strain DSM 17093 / CIP 108686 / LMG 22925 / RQ-24)</name>
    <dbReference type="NCBI Taxonomy" id="649638"/>
    <lineage>
        <taxon>Bacteria</taxon>
        <taxon>Thermotogati</taxon>
        <taxon>Deinococcota</taxon>
        <taxon>Deinococci</taxon>
        <taxon>Trueperales</taxon>
        <taxon>Trueperaceae</taxon>
        <taxon>Truepera</taxon>
    </lineage>
</organism>
<reference evidence="7" key="1">
    <citation type="submission" date="2010-05" db="EMBL/GenBank/DDBJ databases">
        <title>The complete genome of Truepera radiovictris DSM 17093.</title>
        <authorList>
            <consortium name="US DOE Joint Genome Institute (JGI-PGF)"/>
            <person name="Lucas S."/>
            <person name="Copeland A."/>
            <person name="Lapidus A."/>
            <person name="Glavina del Rio T."/>
            <person name="Dalin E."/>
            <person name="Tice H."/>
            <person name="Bruce D."/>
            <person name="Goodwin L."/>
            <person name="Pitluck S."/>
            <person name="Kyrpides N."/>
            <person name="Mavromatis K."/>
            <person name="Ovchinnikova G."/>
            <person name="Munk A.C."/>
            <person name="Detter J.C."/>
            <person name="Han C."/>
            <person name="Tapia R."/>
            <person name="Land M."/>
            <person name="Hauser L."/>
            <person name="Markowitz V."/>
            <person name="Cheng J.-F."/>
            <person name="Hugenholtz P."/>
            <person name="Woyke T."/>
            <person name="Wu D."/>
            <person name="Tindall B."/>
            <person name="Pomrenke H.G."/>
            <person name="Brambilla E."/>
            <person name="Klenk H.-P."/>
            <person name="Eisen J.A."/>
        </authorList>
    </citation>
    <scope>NUCLEOTIDE SEQUENCE [LARGE SCALE GENOMIC DNA]</scope>
    <source>
        <strain evidence="7">DSM 17093 / CIP 108686 / LMG 22925 / RQ-24</strain>
    </source>
</reference>
<dbReference type="PIRSF" id="PIRSF036979">
    <property type="entry name" value="Arginase"/>
    <property type="match status" value="1"/>
</dbReference>
<dbReference type="SUPFAM" id="SSF52768">
    <property type="entry name" value="Arginase/deacetylase"/>
    <property type="match status" value="1"/>
</dbReference>
<dbReference type="AlphaFoldDB" id="D7CX25"/>
<dbReference type="PRINTS" id="PR00116">
    <property type="entry name" value="ARGINASE"/>
</dbReference>
<dbReference type="InterPro" id="IPR023696">
    <property type="entry name" value="Ureohydrolase_dom_sf"/>
</dbReference>
<dbReference type="PANTHER" id="PTHR11358:SF26">
    <property type="entry name" value="GUANIDINO ACID HYDROLASE, MITOCHONDRIAL"/>
    <property type="match status" value="1"/>
</dbReference>
<evidence type="ECO:0000313" key="7">
    <source>
        <dbReference type="Proteomes" id="UP000000379"/>
    </source>
</evidence>
<dbReference type="GO" id="GO:0008783">
    <property type="term" value="F:agmatinase activity"/>
    <property type="evidence" value="ECO:0007669"/>
    <property type="project" value="UniProtKB-EC"/>
</dbReference>
<reference evidence="6 7" key="2">
    <citation type="journal article" date="2011" name="Stand. Genomic Sci.">
        <title>Complete genome sequence of Truepera radiovictrix type strain (RQ-24).</title>
        <authorList>
            <person name="Ivanova N."/>
            <person name="Rohde C."/>
            <person name="Munk C."/>
            <person name="Nolan M."/>
            <person name="Lucas S."/>
            <person name="Del Rio T.G."/>
            <person name="Tice H."/>
            <person name="Deshpande S."/>
            <person name="Cheng J.F."/>
            <person name="Tapia R."/>
            <person name="Han C."/>
            <person name="Goodwin L."/>
            <person name="Pitluck S."/>
            <person name="Liolios K."/>
            <person name="Mavromatis K."/>
            <person name="Mikhailova N."/>
            <person name="Pati A."/>
            <person name="Chen A."/>
            <person name="Palaniappan K."/>
            <person name="Land M."/>
            <person name="Hauser L."/>
            <person name="Chang Y.J."/>
            <person name="Jeffries C.D."/>
            <person name="Brambilla E."/>
            <person name="Rohde M."/>
            <person name="Goker M."/>
            <person name="Tindall B.J."/>
            <person name="Woyke T."/>
            <person name="Bristow J."/>
            <person name="Eisen J.A."/>
            <person name="Markowitz V."/>
            <person name="Hugenholtz P."/>
            <person name="Kyrpides N.C."/>
            <person name="Klenk H.P."/>
            <person name="Lapidus A."/>
        </authorList>
    </citation>
    <scope>NUCLEOTIDE SEQUENCE [LARGE SCALE GENOMIC DNA]</scope>
    <source>
        <strain evidence="7">DSM 17093 / CIP 108686 / LMG 22925 / RQ-24</strain>
    </source>
</reference>
<dbReference type="OrthoDB" id="9788689at2"/>
<dbReference type="eggNOG" id="COG0010">
    <property type="taxonomic scope" value="Bacteria"/>
</dbReference>
<dbReference type="Gene3D" id="3.40.800.10">
    <property type="entry name" value="Ureohydrolase domain"/>
    <property type="match status" value="1"/>
</dbReference>
<evidence type="ECO:0000256" key="1">
    <source>
        <dbReference type="ARBA" id="ARBA00009227"/>
    </source>
</evidence>
<dbReference type="Proteomes" id="UP000000379">
    <property type="component" value="Chromosome"/>
</dbReference>
<dbReference type="STRING" id="649638.Trad_1411"/>
<evidence type="ECO:0000256" key="3">
    <source>
        <dbReference type="ARBA" id="ARBA00022801"/>
    </source>
</evidence>
<protein>
    <submittedName>
        <fullName evidence="6">Agmatinase</fullName>
        <ecNumber evidence="6">3.5.3.11</ecNumber>
    </submittedName>
</protein>
<feature type="binding site" evidence="4">
    <location>
        <position position="242"/>
    </location>
    <ligand>
        <name>Mn(2+)</name>
        <dbReference type="ChEBI" id="CHEBI:29035"/>
        <label>1</label>
    </ligand>
</feature>
<evidence type="ECO:0000256" key="4">
    <source>
        <dbReference type="PIRSR" id="PIRSR036979-1"/>
    </source>
</evidence>
<keyword evidence="3 5" id="KW-0378">Hydrolase</keyword>
<accession>D7CX25</accession>
<feature type="binding site" evidence="4">
    <location>
        <position position="151"/>
    </location>
    <ligand>
        <name>Mn(2+)</name>
        <dbReference type="ChEBI" id="CHEBI:29035"/>
        <label>1</label>
    </ligand>
</feature>
<sequence length="321" mass="34515">MPRYRPPDAMVYPRFEGIRTFMRLPHVTDLAGAGIDAAIVGAPFDTGGTYRVGARFGPAGIRHESMLLRPYHPELRVDVTEQLSLVDYGDLPVTPGYLSESHAQLERGAAELVAAGVTPFFLGGDHSVSLPLLRAVAQRHGPVGLVHIDAHSDLWEGYFGGKDTHGTPFRRALEEGLLEPARSIQIGLRGSLYSAEDHALSQRLGFEMVTAPELHRVGVQEVARRVRARAGTGPLYLSFDIDALDPTFAPGTGTPEVGGLSSVQALALLRALAGLPFVAYDLVEVMPPYDVAGTTCLLAANLVYEMLALEACRRLGAAEAR</sequence>
<dbReference type="NCBIfam" id="TIGR01230">
    <property type="entry name" value="agmatinase"/>
    <property type="match status" value="1"/>
</dbReference>
<feature type="binding site" evidence="4">
    <location>
        <position position="153"/>
    </location>
    <ligand>
        <name>Mn(2+)</name>
        <dbReference type="ChEBI" id="CHEBI:29035"/>
        <label>1</label>
    </ligand>
</feature>
<name>D7CX25_TRURR</name>
<keyword evidence="7" id="KW-1185">Reference proteome</keyword>
<dbReference type="PROSITE" id="PS51409">
    <property type="entry name" value="ARGINASE_2"/>
    <property type="match status" value="1"/>
</dbReference>
<feature type="binding site" evidence="4">
    <location>
        <position position="149"/>
    </location>
    <ligand>
        <name>Mn(2+)</name>
        <dbReference type="ChEBI" id="CHEBI:29035"/>
        <label>1</label>
    </ligand>
</feature>